<comment type="cofactor">
    <cofactor evidence="1 11">
        <name>[4Fe-4S] cluster</name>
        <dbReference type="ChEBI" id="CHEBI:49883"/>
    </cofactor>
</comment>
<dbReference type="RefSeq" id="WP_170204506.1">
    <property type="nucleotide sequence ID" value="NZ_CP051685.1"/>
</dbReference>
<dbReference type="InterPro" id="IPR005130">
    <property type="entry name" value="Ser_deHydtase-like_asu"/>
</dbReference>
<feature type="domain" description="Serine dehydratase-like alpha subunit" evidence="12">
    <location>
        <begin position="189"/>
        <end position="454"/>
    </location>
</feature>
<dbReference type="Pfam" id="PF03313">
    <property type="entry name" value="SDH_alpha"/>
    <property type="match status" value="1"/>
</dbReference>
<evidence type="ECO:0000313" key="14">
    <source>
        <dbReference type="EMBL" id="QJE02419.1"/>
    </source>
</evidence>
<dbReference type="FunFam" id="3.30.1330.90:FF:000001">
    <property type="entry name" value="L-serine ammonia-lyase 1"/>
    <property type="match status" value="1"/>
</dbReference>
<keyword evidence="8 11" id="KW-0411">Iron-sulfur</keyword>
<dbReference type="NCBIfam" id="TIGR00720">
    <property type="entry name" value="sda_mono"/>
    <property type="match status" value="1"/>
</dbReference>
<dbReference type="EMBL" id="CP051685">
    <property type="protein sequence ID" value="QJE02419.1"/>
    <property type="molecule type" value="Genomic_DNA"/>
</dbReference>
<keyword evidence="5 11" id="KW-0004">4Fe-4S</keyword>
<evidence type="ECO:0000256" key="5">
    <source>
        <dbReference type="ARBA" id="ARBA00022485"/>
    </source>
</evidence>
<dbReference type="GO" id="GO:0046872">
    <property type="term" value="F:metal ion binding"/>
    <property type="evidence" value="ECO:0007669"/>
    <property type="project" value="UniProtKB-KW"/>
</dbReference>
<dbReference type="SUPFAM" id="SSF143548">
    <property type="entry name" value="Serine metabolism enzymes domain"/>
    <property type="match status" value="1"/>
</dbReference>
<dbReference type="Proteomes" id="UP000502415">
    <property type="component" value="Chromosome"/>
</dbReference>
<evidence type="ECO:0000256" key="10">
    <source>
        <dbReference type="ARBA" id="ARBA00049406"/>
    </source>
</evidence>
<comment type="catalytic activity">
    <reaction evidence="10 11">
        <text>L-serine = pyruvate + NH4(+)</text>
        <dbReference type="Rhea" id="RHEA:19169"/>
        <dbReference type="ChEBI" id="CHEBI:15361"/>
        <dbReference type="ChEBI" id="CHEBI:28938"/>
        <dbReference type="ChEBI" id="CHEBI:33384"/>
        <dbReference type="EC" id="4.3.1.17"/>
    </reaction>
</comment>
<dbReference type="InterPro" id="IPR051318">
    <property type="entry name" value="Fe-S_L-Ser"/>
</dbReference>
<evidence type="ECO:0000256" key="3">
    <source>
        <dbReference type="ARBA" id="ARBA00008636"/>
    </source>
</evidence>
<evidence type="ECO:0000256" key="11">
    <source>
        <dbReference type="RuleBase" id="RU366059"/>
    </source>
</evidence>
<keyword evidence="7 11" id="KW-0408">Iron</keyword>
<evidence type="ECO:0000256" key="4">
    <source>
        <dbReference type="ARBA" id="ARBA00022432"/>
    </source>
</evidence>
<dbReference type="PANTHER" id="PTHR30182">
    <property type="entry name" value="L-SERINE DEHYDRATASE"/>
    <property type="match status" value="1"/>
</dbReference>
<sequence>MDMSVFDLFKIGIGPSSSHTVGPMVAARRFLLDYVGEFGNLDEAAGVEAHLYGSLALTGVGHATDKAVILGLMGETPQDIDPDTVEDKLAEAELDGELSLLGQKTVPFGARTGLVWHKQSTLPGHPNGMRFVLKLVDGSVIERIYYSVGGGFIVAAGDTPQAAAEAAPPAVPFPFDTMAGLLAQGRAHGLGIPAMLRANELVRMTEAELDAGLDRIWHVMRDCIAHGLVTEGQLPGGLNVKRRAAKLWRQEQDAKGVANHLPHDAVNQVSLYAMAVNEENAAGGRVVTAPTNGAAGIIPAVLRYYAEDCRPSDPQRGVRDFLLTSAAIGMLCKKNASISGAEVGCQGEVGVACAMAAAGLVAGLKGTNEQIENAAEIGIEHHLGMTCDPIGGLVQIPCIERNGMGAIKAITAASLALKGDGTHMVSLDDVIETMRQTGADMQAKYKETSLGGLAIHVVTVNHAAC</sequence>
<keyword evidence="6 11" id="KW-0479">Metal-binding</keyword>
<evidence type="ECO:0000259" key="12">
    <source>
        <dbReference type="Pfam" id="PF03313"/>
    </source>
</evidence>
<dbReference type="InterPro" id="IPR005131">
    <property type="entry name" value="Ser_deHydtase_bsu"/>
</dbReference>
<evidence type="ECO:0000256" key="7">
    <source>
        <dbReference type="ARBA" id="ARBA00023004"/>
    </source>
</evidence>
<dbReference type="Gene3D" id="3.30.1330.90">
    <property type="entry name" value="D-3-phosphoglycerate dehydrogenase, domain 3"/>
    <property type="match status" value="1"/>
</dbReference>
<dbReference type="GO" id="GO:0006094">
    <property type="term" value="P:gluconeogenesis"/>
    <property type="evidence" value="ECO:0007669"/>
    <property type="project" value="UniProtKB-KW"/>
</dbReference>
<dbReference type="GO" id="GO:0009063">
    <property type="term" value="P:amino acid catabolic process"/>
    <property type="evidence" value="ECO:0007669"/>
    <property type="project" value="UniProtKB-ARBA"/>
</dbReference>
<dbReference type="Pfam" id="PF03315">
    <property type="entry name" value="SDH_beta"/>
    <property type="match status" value="1"/>
</dbReference>
<dbReference type="PANTHER" id="PTHR30182:SF1">
    <property type="entry name" value="L-SERINE DEHYDRATASE 1"/>
    <property type="match status" value="1"/>
</dbReference>
<evidence type="ECO:0000256" key="8">
    <source>
        <dbReference type="ARBA" id="ARBA00023014"/>
    </source>
</evidence>
<keyword evidence="4 11" id="KW-0312">Gluconeogenesis</keyword>
<evidence type="ECO:0000259" key="13">
    <source>
        <dbReference type="Pfam" id="PF03315"/>
    </source>
</evidence>
<protein>
    <recommendedName>
        <fullName evidence="11">L-serine dehydratase</fullName>
        <ecNumber evidence="11">4.3.1.17</ecNumber>
    </recommendedName>
</protein>
<dbReference type="EC" id="4.3.1.17" evidence="11"/>
<evidence type="ECO:0000256" key="6">
    <source>
        <dbReference type="ARBA" id="ARBA00022723"/>
    </source>
</evidence>
<evidence type="ECO:0000256" key="1">
    <source>
        <dbReference type="ARBA" id="ARBA00001966"/>
    </source>
</evidence>
<dbReference type="GO" id="GO:0003941">
    <property type="term" value="F:L-serine ammonia-lyase activity"/>
    <property type="evidence" value="ECO:0007669"/>
    <property type="project" value="UniProtKB-UniRule"/>
</dbReference>
<organism evidence="14 15">
    <name type="scientific">Massilia forsythiae</name>
    <dbReference type="NCBI Taxonomy" id="2728020"/>
    <lineage>
        <taxon>Bacteria</taxon>
        <taxon>Pseudomonadati</taxon>
        <taxon>Pseudomonadota</taxon>
        <taxon>Betaproteobacteria</taxon>
        <taxon>Burkholderiales</taxon>
        <taxon>Oxalobacteraceae</taxon>
        <taxon>Telluria group</taxon>
        <taxon>Massilia</taxon>
    </lineage>
</organism>
<proteinExistence type="inferred from homology"/>
<name>A0A7Z2W058_9BURK</name>
<dbReference type="KEGG" id="mfy:HH212_22325"/>
<reference evidence="14 15" key="1">
    <citation type="submission" date="2020-04" db="EMBL/GenBank/DDBJ databases">
        <title>Genome sequencing of novel species.</title>
        <authorList>
            <person name="Heo J."/>
            <person name="Kim S.-J."/>
            <person name="Kim J.-S."/>
            <person name="Hong S.-B."/>
            <person name="Kwon S.-W."/>
        </authorList>
    </citation>
    <scope>NUCLEOTIDE SEQUENCE [LARGE SCALE GENOMIC DNA]</scope>
    <source>
        <strain evidence="14 15">GN2-R2</strain>
    </source>
</reference>
<comment type="pathway">
    <text evidence="2">Carbohydrate biosynthesis; gluconeogenesis.</text>
</comment>
<accession>A0A7Z2W058</accession>
<keyword evidence="15" id="KW-1185">Reference proteome</keyword>
<dbReference type="InterPro" id="IPR004644">
    <property type="entry name" value="Fe-S_L-Ser_mono"/>
</dbReference>
<dbReference type="GO" id="GO:0051539">
    <property type="term" value="F:4 iron, 4 sulfur cluster binding"/>
    <property type="evidence" value="ECO:0007669"/>
    <property type="project" value="UniProtKB-UniRule"/>
</dbReference>
<evidence type="ECO:0000256" key="2">
    <source>
        <dbReference type="ARBA" id="ARBA00004742"/>
    </source>
</evidence>
<comment type="similarity">
    <text evidence="3 11">Belongs to the iron-sulfur dependent L-serine dehydratase family.</text>
</comment>
<dbReference type="InterPro" id="IPR029009">
    <property type="entry name" value="ASB_dom_sf"/>
</dbReference>
<dbReference type="AlphaFoldDB" id="A0A7Z2W058"/>
<evidence type="ECO:0000256" key="9">
    <source>
        <dbReference type="ARBA" id="ARBA00023239"/>
    </source>
</evidence>
<evidence type="ECO:0000313" key="15">
    <source>
        <dbReference type="Proteomes" id="UP000502415"/>
    </source>
</evidence>
<feature type="domain" description="Serine dehydratase beta chain" evidence="13">
    <location>
        <begin position="4"/>
        <end position="156"/>
    </location>
</feature>
<keyword evidence="9 11" id="KW-0456">Lyase</keyword>
<gene>
    <name evidence="14" type="ORF">HH212_22325</name>
</gene>